<proteinExistence type="predicted"/>
<protein>
    <recommendedName>
        <fullName evidence="3">DUF3168 domain-containing protein</fullName>
    </recommendedName>
</protein>
<accession>A0A133ME64</accession>
<evidence type="ECO:0000313" key="1">
    <source>
        <dbReference type="EMBL" id="KXA02307.1"/>
    </source>
</evidence>
<dbReference type="RefSeq" id="WP_060797099.1">
    <property type="nucleotide sequence ID" value="NZ_KQ956364.1"/>
</dbReference>
<reference evidence="1 2" key="1">
    <citation type="submission" date="2016-01" db="EMBL/GenBank/DDBJ databases">
        <authorList>
            <person name="Oliw E.H."/>
        </authorList>
    </citation>
    <scope>NUCLEOTIDE SEQUENCE [LARGE SCALE GENOMIC DNA]</scope>
    <source>
        <strain evidence="1 2">MJR7757A</strain>
    </source>
</reference>
<evidence type="ECO:0008006" key="3">
    <source>
        <dbReference type="Google" id="ProtNLM"/>
    </source>
</evidence>
<dbReference type="AlphaFoldDB" id="A0A133ME64"/>
<dbReference type="EMBL" id="LRPU01000258">
    <property type="protein sequence ID" value="KXA02307.1"/>
    <property type="molecule type" value="Genomic_DNA"/>
</dbReference>
<gene>
    <name evidence="1" type="ORF">HMPREF3222_03389</name>
</gene>
<organism evidence="1 2">
    <name type="scientific">Clostridium perfringens</name>
    <dbReference type="NCBI Taxonomy" id="1502"/>
    <lineage>
        <taxon>Bacteria</taxon>
        <taxon>Bacillati</taxon>
        <taxon>Bacillota</taxon>
        <taxon>Clostridia</taxon>
        <taxon>Eubacteriales</taxon>
        <taxon>Clostridiaceae</taxon>
        <taxon>Clostridium</taxon>
    </lineage>
</organism>
<dbReference type="Proteomes" id="UP000070646">
    <property type="component" value="Unassembled WGS sequence"/>
</dbReference>
<name>A0A133ME64_CLOPF</name>
<sequence>MNKLTLYYDELEKVLPTATTYIEPTFKFTGDNLAIEVKIGEDIQDLSYYEGITLVIRVVGIIEQQFDIINKTFEIDKLVNNFKFSNLDRIVRENIYYSNYIDKDKFNTVLMYKIRNYK</sequence>
<comment type="caution">
    <text evidence="1">The sequence shown here is derived from an EMBL/GenBank/DDBJ whole genome shotgun (WGS) entry which is preliminary data.</text>
</comment>
<dbReference type="PATRIC" id="fig|1502.174.peg.3427"/>
<evidence type="ECO:0000313" key="2">
    <source>
        <dbReference type="Proteomes" id="UP000070646"/>
    </source>
</evidence>